<dbReference type="AlphaFoldDB" id="A0AAU9M550"/>
<evidence type="ECO:0000313" key="2">
    <source>
        <dbReference type="EMBL" id="CAH1421657.1"/>
    </source>
</evidence>
<dbReference type="InterPro" id="IPR010541">
    <property type="entry name" value="Prp3_C"/>
</dbReference>
<feature type="domain" description="Small nuclear ribonucleoprotein Prp3 C-terminal" evidence="1">
    <location>
        <begin position="25"/>
        <end position="110"/>
    </location>
</feature>
<dbReference type="GO" id="GO:0046540">
    <property type="term" value="C:U4/U6 x U5 tri-snRNP complex"/>
    <property type="evidence" value="ECO:0007669"/>
    <property type="project" value="InterPro"/>
</dbReference>
<reference evidence="2 3" key="1">
    <citation type="submission" date="2022-01" db="EMBL/GenBank/DDBJ databases">
        <authorList>
            <person name="Xiong W."/>
            <person name="Schranz E."/>
        </authorList>
    </citation>
    <scope>NUCLEOTIDE SEQUENCE [LARGE SCALE GENOMIC DNA]</scope>
</reference>
<comment type="caution">
    <text evidence="2">The sequence shown here is derived from an EMBL/GenBank/DDBJ whole genome shotgun (WGS) entry which is preliminary data.</text>
</comment>
<accession>A0AAU9M550</accession>
<sequence>MHRRIGCRGVRLFRRVFLSWCGGRGGGKSVKRYQKLMLKRINWAAAVKEENMHEEVDDDDENVKNKCVLVWQGSVTKPSFQRFLVHECSTENAARKVFYDAGVGHYWDLVVNFSRMCN</sequence>
<dbReference type="Pfam" id="PF06544">
    <property type="entry name" value="Prp3_C"/>
    <property type="match status" value="1"/>
</dbReference>
<dbReference type="PANTHER" id="PTHR14212">
    <property type="entry name" value="U4/U6-ASSOCIATED RNA SPLICING FACTOR-RELATED"/>
    <property type="match status" value="1"/>
</dbReference>
<dbReference type="Proteomes" id="UP001157418">
    <property type="component" value="Unassembled WGS sequence"/>
</dbReference>
<evidence type="ECO:0000313" key="3">
    <source>
        <dbReference type="Proteomes" id="UP001157418"/>
    </source>
</evidence>
<dbReference type="EMBL" id="CAKMRJ010001112">
    <property type="protein sequence ID" value="CAH1421657.1"/>
    <property type="molecule type" value="Genomic_DNA"/>
</dbReference>
<proteinExistence type="predicted"/>
<dbReference type="InterPro" id="IPR027104">
    <property type="entry name" value="Prp3"/>
</dbReference>
<evidence type="ECO:0000259" key="1">
    <source>
        <dbReference type="Pfam" id="PF06544"/>
    </source>
</evidence>
<dbReference type="GO" id="GO:0000398">
    <property type="term" value="P:mRNA splicing, via spliceosome"/>
    <property type="evidence" value="ECO:0007669"/>
    <property type="project" value="InterPro"/>
</dbReference>
<gene>
    <name evidence="2" type="ORF">LVIROSA_LOCUS9047</name>
</gene>
<keyword evidence="3" id="KW-1185">Reference proteome</keyword>
<protein>
    <recommendedName>
        <fullName evidence="1">Small nuclear ribonucleoprotein Prp3 C-terminal domain-containing protein</fullName>
    </recommendedName>
</protein>
<organism evidence="2 3">
    <name type="scientific">Lactuca virosa</name>
    <dbReference type="NCBI Taxonomy" id="75947"/>
    <lineage>
        <taxon>Eukaryota</taxon>
        <taxon>Viridiplantae</taxon>
        <taxon>Streptophyta</taxon>
        <taxon>Embryophyta</taxon>
        <taxon>Tracheophyta</taxon>
        <taxon>Spermatophyta</taxon>
        <taxon>Magnoliopsida</taxon>
        <taxon>eudicotyledons</taxon>
        <taxon>Gunneridae</taxon>
        <taxon>Pentapetalae</taxon>
        <taxon>asterids</taxon>
        <taxon>campanulids</taxon>
        <taxon>Asterales</taxon>
        <taxon>Asteraceae</taxon>
        <taxon>Cichorioideae</taxon>
        <taxon>Cichorieae</taxon>
        <taxon>Lactucinae</taxon>
        <taxon>Lactuca</taxon>
    </lineage>
</organism>
<name>A0AAU9M550_9ASTR</name>
<dbReference type="PANTHER" id="PTHR14212:SF0">
    <property type="entry name" value="U4_U6 SMALL NUCLEAR RIBONUCLEOPROTEIN PRP3"/>
    <property type="match status" value="1"/>
</dbReference>